<evidence type="ECO:0000313" key="2">
    <source>
        <dbReference type="EMBL" id="RMC02434.1"/>
    </source>
</evidence>
<keyword evidence="3" id="KW-1185">Reference proteome</keyword>
<dbReference type="EMBL" id="QRBI01000133">
    <property type="protein sequence ID" value="RMC02434.1"/>
    <property type="molecule type" value="Genomic_DNA"/>
</dbReference>
<evidence type="ECO:0000256" key="1">
    <source>
        <dbReference type="SAM" id="MobiDB-lite"/>
    </source>
</evidence>
<dbReference type="Proteomes" id="UP000269221">
    <property type="component" value="Unassembled WGS sequence"/>
</dbReference>
<feature type="region of interest" description="Disordered" evidence="1">
    <location>
        <begin position="37"/>
        <end position="72"/>
    </location>
</feature>
<name>A0A3M0JTI4_HIRRU</name>
<feature type="region of interest" description="Disordered" evidence="1">
    <location>
        <begin position="195"/>
        <end position="235"/>
    </location>
</feature>
<accession>A0A3M0JTI4</accession>
<comment type="caution">
    <text evidence="2">The sequence shown here is derived from an EMBL/GenBank/DDBJ whole genome shotgun (WGS) entry which is preliminary data.</text>
</comment>
<organism evidence="2 3">
    <name type="scientific">Hirundo rustica rustica</name>
    <dbReference type="NCBI Taxonomy" id="333673"/>
    <lineage>
        <taxon>Eukaryota</taxon>
        <taxon>Metazoa</taxon>
        <taxon>Chordata</taxon>
        <taxon>Craniata</taxon>
        <taxon>Vertebrata</taxon>
        <taxon>Euteleostomi</taxon>
        <taxon>Archelosauria</taxon>
        <taxon>Archosauria</taxon>
        <taxon>Dinosauria</taxon>
        <taxon>Saurischia</taxon>
        <taxon>Theropoda</taxon>
        <taxon>Coelurosauria</taxon>
        <taxon>Aves</taxon>
        <taxon>Neognathae</taxon>
        <taxon>Neoaves</taxon>
        <taxon>Telluraves</taxon>
        <taxon>Australaves</taxon>
        <taxon>Passeriformes</taxon>
        <taxon>Sylvioidea</taxon>
        <taxon>Hirundinidae</taxon>
        <taxon>Hirundo</taxon>
    </lineage>
</organism>
<dbReference type="AlphaFoldDB" id="A0A3M0JTI4"/>
<reference evidence="2 3" key="1">
    <citation type="submission" date="2018-07" db="EMBL/GenBank/DDBJ databases">
        <title>A high quality draft genome assembly of the barn swallow (H. rustica rustica).</title>
        <authorList>
            <person name="Formenti G."/>
            <person name="Chiara M."/>
            <person name="Poveda L."/>
            <person name="Francoijs K.-J."/>
            <person name="Bonisoli-Alquati A."/>
            <person name="Canova L."/>
            <person name="Gianfranceschi L."/>
            <person name="Horner D.S."/>
            <person name="Saino N."/>
        </authorList>
    </citation>
    <scope>NUCLEOTIDE SEQUENCE [LARGE SCALE GENOMIC DNA]</scope>
    <source>
        <strain evidence="2">Chelidonia</strain>
        <tissue evidence="2">Blood</tissue>
    </source>
</reference>
<sequence length="235" mass="26178">MGYSSVWEGTQGNGLIWENSRGKFPKRLAWRGNINVAPESPGEDPMNRAAAEEVSAGTESCRNSSPEPEEPGELLCMGGSKDGMKSFEDGAAEIPRLRVVFQDTWTYEIYSSICIDAVDGVLDWALVTVMLTWYCLSTRSLGPQTRKHDIEVWKMAKRTKEHAQGDEVLLTTEAAIRTKERGWIHASKIKGPVDEPKEWTITSEPGDTKLTLKRGLGGNELGRPKWSKKLTQDHT</sequence>
<proteinExistence type="predicted"/>
<protein>
    <submittedName>
        <fullName evidence="2">Uncharacterized protein</fullName>
    </submittedName>
</protein>
<dbReference type="Gene3D" id="2.30.30.850">
    <property type="match status" value="1"/>
</dbReference>
<gene>
    <name evidence="2" type="ORF">DUI87_20826</name>
</gene>
<evidence type="ECO:0000313" key="3">
    <source>
        <dbReference type="Proteomes" id="UP000269221"/>
    </source>
</evidence>
<dbReference type="STRING" id="333673.A0A3M0JTI4"/>